<comment type="caution">
    <text evidence="1">The sequence shown here is derived from an EMBL/GenBank/DDBJ whole genome shotgun (WGS) entry which is preliminary data.</text>
</comment>
<dbReference type="AlphaFoldDB" id="A0A8H7ZS97"/>
<dbReference type="PANTHER" id="PTHR12507">
    <property type="entry name" value="REDUCED GROWTH PHENOTYPE 1 RGP1, YEAST -RELATED"/>
    <property type="match status" value="1"/>
</dbReference>
<dbReference type="Pfam" id="PF08737">
    <property type="entry name" value="Rgp1"/>
    <property type="match status" value="1"/>
</dbReference>
<reference evidence="1 2" key="1">
    <citation type="journal article" name="Sci. Rep.">
        <title>Genome-scale phylogenetic analyses confirm Olpidium as the closest living zoosporic fungus to the non-flagellated, terrestrial fungi.</title>
        <authorList>
            <person name="Chang Y."/>
            <person name="Rochon D."/>
            <person name="Sekimoto S."/>
            <person name="Wang Y."/>
            <person name="Chovatia M."/>
            <person name="Sandor L."/>
            <person name="Salamov A."/>
            <person name="Grigoriev I.V."/>
            <person name="Stajich J.E."/>
            <person name="Spatafora J.W."/>
        </authorList>
    </citation>
    <scope>NUCLEOTIDE SEQUENCE [LARGE SCALE GENOMIC DNA]</scope>
    <source>
        <strain evidence="1">S191</strain>
    </source>
</reference>
<dbReference type="InterPro" id="IPR014848">
    <property type="entry name" value="Rgp1"/>
</dbReference>
<organism evidence="1 2">
    <name type="scientific">Olpidium bornovanus</name>
    <dbReference type="NCBI Taxonomy" id="278681"/>
    <lineage>
        <taxon>Eukaryota</taxon>
        <taxon>Fungi</taxon>
        <taxon>Fungi incertae sedis</taxon>
        <taxon>Olpidiomycota</taxon>
        <taxon>Olpidiomycotina</taxon>
        <taxon>Olpidiomycetes</taxon>
        <taxon>Olpidiales</taxon>
        <taxon>Olpidiaceae</taxon>
        <taxon>Olpidium</taxon>
    </lineage>
</organism>
<dbReference type="EMBL" id="JAEFCI010008427">
    <property type="protein sequence ID" value="KAG5458474.1"/>
    <property type="molecule type" value="Genomic_DNA"/>
</dbReference>
<dbReference type="Proteomes" id="UP000673691">
    <property type="component" value="Unassembled WGS sequence"/>
</dbReference>
<dbReference type="OrthoDB" id="1918at2759"/>
<evidence type="ECO:0000313" key="2">
    <source>
        <dbReference type="Proteomes" id="UP000673691"/>
    </source>
</evidence>
<keyword evidence="2" id="KW-1185">Reference proteome</keyword>
<sequence>MVAQVFLPKTVHRLGNSVTGVVDFANGVIPEDVELATKRVHAQRHEFCLNTRRTSFDLFIPPAATPEFRTTAVSLKWFVRFEFLTGLGDRPWLPSTFHGVRASLHRIEDAAPVVDIEAFDCLVPIKVLPTDFVEGKKYADSKILEL</sequence>
<proteinExistence type="predicted"/>
<protein>
    <submittedName>
        <fullName evidence="1">Uncharacterized protein</fullName>
    </submittedName>
</protein>
<name>A0A8H7ZS97_9FUNG</name>
<accession>A0A8H7ZS97</accession>
<evidence type="ECO:0000313" key="1">
    <source>
        <dbReference type="EMBL" id="KAG5458474.1"/>
    </source>
</evidence>
<gene>
    <name evidence="1" type="ORF">BJ554DRAFT_1291</name>
</gene>